<gene>
    <name evidence="4" type="ORF">AKO1_003485</name>
</gene>
<feature type="domain" description="Protein kinase" evidence="3">
    <location>
        <begin position="177"/>
        <end position="515"/>
    </location>
</feature>
<evidence type="ECO:0000313" key="5">
    <source>
        <dbReference type="Proteomes" id="UP001431209"/>
    </source>
</evidence>
<evidence type="ECO:0000256" key="2">
    <source>
        <dbReference type="SAM" id="Phobius"/>
    </source>
</evidence>
<dbReference type="GO" id="GO:0005524">
    <property type="term" value="F:ATP binding"/>
    <property type="evidence" value="ECO:0007669"/>
    <property type="project" value="InterPro"/>
</dbReference>
<dbReference type="PANTHER" id="PTHR45890">
    <property type="entry name" value="AARF DOMAIN CONTAINING KINASE 2 (PREDICTED)"/>
    <property type="match status" value="1"/>
</dbReference>
<comment type="caution">
    <text evidence="4">The sequence shown here is derived from an EMBL/GenBank/DDBJ whole genome shotgun (WGS) entry which is preliminary data.</text>
</comment>
<dbReference type="PROSITE" id="PS50011">
    <property type="entry name" value="PROTEIN_KINASE_DOM"/>
    <property type="match status" value="1"/>
</dbReference>
<sequence>MVLAGSAYIAYDQYRKFFSPYADKDASVTAHSSTTTTIQDLSTAIDDDEDEAEPSASVLMIFVHTVRKVASFIRLTLRVLRLLILFTPVIIYFGYQHYLSPSSFDSWCRFLVHQMQKGGPCFIKLAQWAGTRKDLFGDTLTNSFSAMHSNAPSHSFAKTRRIIESEFKKPLEEVFSSIEPTPLASGAIAQVYTAIHDGAQVAVKVRHPGVVQHIARDLSILQFFTKLASYYPPLQWAGLEENISIFSKSMVAQTDMRVEATNLVLFQENFKSFRDTVRFPTPDLTLTTHQVLVETFERGTPIQDYLDDTISNAKYTEAVKQKLSSFGMNMYLKMMLVDNFVHADMHPGNLLVDQTTGALVVLDAGLVTKLKPKDRVNFMNLFSAVAAGDGARAAAVMIETSRNANQIIQNKDAVEGFKKEMKALIDHVIITPMRELEVGVILEQVLSLGRKYKVPVDSNFTSMIPGMIVIEGIGKQLNRAYGINFIESSKPFLVKESAVRDAYIKGVLGNEHPQLYKWYEQTWKSSKWNKDF</sequence>
<accession>A0AAW2Z5Z4</accession>
<dbReference type="GO" id="GO:0004672">
    <property type="term" value="F:protein kinase activity"/>
    <property type="evidence" value="ECO:0007669"/>
    <property type="project" value="InterPro"/>
</dbReference>
<evidence type="ECO:0000259" key="3">
    <source>
        <dbReference type="PROSITE" id="PS50011"/>
    </source>
</evidence>
<keyword evidence="2" id="KW-1133">Transmembrane helix</keyword>
<keyword evidence="2" id="KW-0472">Membrane</keyword>
<organism evidence="4 5">
    <name type="scientific">Acrasis kona</name>
    <dbReference type="NCBI Taxonomy" id="1008807"/>
    <lineage>
        <taxon>Eukaryota</taxon>
        <taxon>Discoba</taxon>
        <taxon>Heterolobosea</taxon>
        <taxon>Tetramitia</taxon>
        <taxon>Eutetramitia</taxon>
        <taxon>Acrasidae</taxon>
        <taxon>Acrasis</taxon>
    </lineage>
</organism>
<dbReference type="InterPro" id="IPR044095">
    <property type="entry name" value="ADCK2_dom"/>
</dbReference>
<keyword evidence="5" id="KW-1185">Reference proteome</keyword>
<name>A0AAW2Z5Z4_9EUKA</name>
<dbReference type="CDD" id="cd13971">
    <property type="entry name" value="ADCK2-like"/>
    <property type="match status" value="1"/>
</dbReference>
<keyword evidence="2" id="KW-0812">Transmembrane</keyword>
<dbReference type="AlphaFoldDB" id="A0AAW2Z5Z4"/>
<proteinExistence type="inferred from homology"/>
<dbReference type="Proteomes" id="UP001431209">
    <property type="component" value="Unassembled WGS sequence"/>
</dbReference>
<dbReference type="SUPFAM" id="SSF56112">
    <property type="entry name" value="Protein kinase-like (PK-like)"/>
    <property type="match status" value="1"/>
</dbReference>
<evidence type="ECO:0000256" key="1">
    <source>
        <dbReference type="ARBA" id="ARBA00009670"/>
    </source>
</evidence>
<dbReference type="Pfam" id="PF03109">
    <property type="entry name" value="ABC1"/>
    <property type="match status" value="1"/>
</dbReference>
<protein>
    <recommendedName>
        <fullName evidence="3">Protein kinase domain-containing protein</fullName>
    </recommendedName>
</protein>
<dbReference type="InterPro" id="IPR052402">
    <property type="entry name" value="ADCK_kinase"/>
</dbReference>
<reference evidence="4 5" key="1">
    <citation type="submission" date="2024-03" db="EMBL/GenBank/DDBJ databases">
        <title>The Acrasis kona genome and developmental transcriptomes reveal deep origins of eukaryotic multicellular pathways.</title>
        <authorList>
            <person name="Sheikh S."/>
            <person name="Fu C.-J."/>
            <person name="Brown M.W."/>
            <person name="Baldauf S.L."/>
        </authorList>
    </citation>
    <scope>NUCLEOTIDE SEQUENCE [LARGE SCALE GENOMIC DNA]</scope>
    <source>
        <strain evidence="4 5">ATCC MYA-3509</strain>
    </source>
</reference>
<feature type="transmembrane region" description="Helical" evidence="2">
    <location>
        <begin position="75"/>
        <end position="95"/>
    </location>
</feature>
<dbReference type="InterPro" id="IPR004147">
    <property type="entry name" value="ABC1_dom"/>
</dbReference>
<dbReference type="EMBL" id="JAOPGA020001060">
    <property type="protein sequence ID" value="KAL0484663.1"/>
    <property type="molecule type" value="Genomic_DNA"/>
</dbReference>
<dbReference type="GO" id="GO:0005739">
    <property type="term" value="C:mitochondrion"/>
    <property type="evidence" value="ECO:0007669"/>
    <property type="project" value="TreeGrafter"/>
</dbReference>
<dbReference type="InterPro" id="IPR000719">
    <property type="entry name" value="Prot_kinase_dom"/>
</dbReference>
<evidence type="ECO:0000313" key="4">
    <source>
        <dbReference type="EMBL" id="KAL0484663.1"/>
    </source>
</evidence>
<comment type="similarity">
    <text evidence="1">Belongs to the protein kinase superfamily. ADCK protein kinase family.</text>
</comment>
<dbReference type="PANTHER" id="PTHR45890:SF1">
    <property type="entry name" value="AARF DOMAIN CONTAINING KINASE 2"/>
    <property type="match status" value="1"/>
</dbReference>
<dbReference type="InterPro" id="IPR011009">
    <property type="entry name" value="Kinase-like_dom_sf"/>
</dbReference>